<comment type="subcellular location">
    <subcellularLocation>
        <location evidence="1">Nucleus</location>
    </subcellularLocation>
</comment>
<dbReference type="GO" id="GO:0071004">
    <property type="term" value="C:U2-type prespliceosome"/>
    <property type="evidence" value="ECO:0007669"/>
    <property type="project" value="TreeGrafter"/>
</dbReference>
<dbReference type="SUPFAM" id="SSF50182">
    <property type="entry name" value="Sm-like ribonucleoproteins"/>
    <property type="match status" value="1"/>
</dbReference>
<dbReference type="GO" id="GO:0097526">
    <property type="term" value="C:spliceosomal tri-snRNP complex"/>
    <property type="evidence" value="ECO:0007669"/>
    <property type="project" value="TreeGrafter"/>
</dbReference>
<keyword evidence="6" id="KW-0508">mRNA splicing</keyword>
<dbReference type="GO" id="GO:0071013">
    <property type="term" value="C:catalytic step 2 spliceosome"/>
    <property type="evidence" value="ECO:0007669"/>
    <property type="project" value="TreeGrafter"/>
</dbReference>
<evidence type="ECO:0000313" key="12">
    <source>
        <dbReference type="Proteomes" id="UP000268321"/>
    </source>
</evidence>
<feature type="compositionally biased region" description="Basic and acidic residues" evidence="9">
    <location>
        <begin position="25"/>
        <end position="55"/>
    </location>
</feature>
<dbReference type="Gene3D" id="2.30.30.100">
    <property type="match status" value="1"/>
</dbReference>
<evidence type="ECO:0000256" key="8">
    <source>
        <dbReference type="ARBA" id="ARBA00023274"/>
    </source>
</evidence>
<evidence type="ECO:0000313" key="11">
    <source>
        <dbReference type="EMBL" id="RKP28995.1"/>
    </source>
</evidence>
<sequence>MDNIRARYSQPGNSNTNPQKRPFYKRTDRPRYGDRNRSDRQRSDARCLPPKQDRPKKEAIVDLHKYFGQQVQVKFVGGRYVEGVLKGFDQLMNLVLEDVVETLRDPEDLSILTDQTRPLGKVIVRGPQMLTLSPLHGTENISNPFAAPEAT</sequence>
<feature type="domain" description="Sm" evidence="10">
    <location>
        <begin position="58"/>
        <end position="138"/>
    </location>
</feature>
<evidence type="ECO:0000256" key="1">
    <source>
        <dbReference type="ARBA" id="ARBA00004123"/>
    </source>
</evidence>
<dbReference type="InterPro" id="IPR044641">
    <property type="entry name" value="Lsm7/SmG-like"/>
</dbReference>
<feature type="region of interest" description="Disordered" evidence="9">
    <location>
        <begin position="1"/>
        <end position="55"/>
    </location>
</feature>
<keyword evidence="5" id="KW-0694">RNA-binding</keyword>
<dbReference type="GO" id="GO:0000398">
    <property type="term" value="P:mRNA splicing, via spliceosome"/>
    <property type="evidence" value="ECO:0007669"/>
    <property type="project" value="InterPro"/>
</dbReference>
<dbReference type="InterPro" id="IPR010920">
    <property type="entry name" value="LSM_dom_sf"/>
</dbReference>
<comment type="similarity">
    <text evidence="2">Belongs to the snRNP Sm proteins family.</text>
</comment>
<dbReference type="InterPro" id="IPR001163">
    <property type="entry name" value="Sm_dom_euk/arc"/>
</dbReference>
<evidence type="ECO:0000256" key="3">
    <source>
        <dbReference type="ARBA" id="ARBA00022664"/>
    </source>
</evidence>
<accession>A0A4P9Z8I4</accession>
<evidence type="ECO:0000259" key="10">
    <source>
        <dbReference type="PROSITE" id="PS52002"/>
    </source>
</evidence>
<dbReference type="PANTHER" id="PTHR10553">
    <property type="entry name" value="SMALL NUCLEAR RIBONUCLEOPROTEIN"/>
    <property type="match status" value="1"/>
</dbReference>
<evidence type="ECO:0000256" key="9">
    <source>
        <dbReference type="SAM" id="MobiDB-lite"/>
    </source>
</evidence>
<keyword evidence="7" id="KW-0539">Nucleus</keyword>
<feature type="compositionally biased region" description="Polar residues" evidence="9">
    <location>
        <begin position="10"/>
        <end position="19"/>
    </location>
</feature>
<protein>
    <submittedName>
        <fullName evidence="11">LSM-domain-containing protein</fullName>
    </submittedName>
</protein>
<keyword evidence="8" id="KW-0687">Ribonucleoprotein</keyword>
<dbReference type="CDD" id="cd01729">
    <property type="entry name" value="LSm7"/>
    <property type="match status" value="1"/>
</dbReference>
<dbReference type="AlphaFoldDB" id="A0A4P9Z8I4"/>
<organism evidence="11 12">
    <name type="scientific">Metschnikowia bicuspidata</name>
    <dbReference type="NCBI Taxonomy" id="27322"/>
    <lineage>
        <taxon>Eukaryota</taxon>
        <taxon>Fungi</taxon>
        <taxon>Dikarya</taxon>
        <taxon>Ascomycota</taxon>
        <taxon>Saccharomycotina</taxon>
        <taxon>Pichiomycetes</taxon>
        <taxon>Metschnikowiaceae</taxon>
        <taxon>Metschnikowia</taxon>
    </lineage>
</organism>
<dbReference type="SMART" id="SM00651">
    <property type="entry name" value="Sm"/>
    <property type="match status" value="1"/>
</dbReference>
<dbReference type="PROSITE" id="PS52002">
    <property type="entry name" value="SM"/>
    <property type="match status" value="1"/>
</dbReference>
<evidence type="ECO:0000256" key="5">
    <source>
        <dbReference type="ARBA" id="ARBA00022884"/>
    </source>
</evidence>
<dbReference type="Pfam" id="PF01423">
    <property type="entry name" value="LSM"/>
    <property type="match status" value="1"/>
</dbReference>
<name>A0A4P9Z8I4_9ASCO</name>
<dbReference type="GO" id="GO:0005688">
    <property type="term" value="C:U6 snRNP"/>
    <property type="evidence" value="ECO:0007669"/>
    <property type="project" value="TreeGrafter"/>
</dbReference>
<dbReference type="Proteomes" id="UP000268321">
    <property type="component" value="Unassembled WGS sequence"/>
</dbReference>
<gene>
    <name evidence="11" type="ORF">METBISCDRAFT_19728</name>
</gene>
<evidence type="ECO:0000256" key="4">
    <source>
        <dbReference type="ARBA" id="ARBA00022728"/>
    </source>
</evidence>
<dbReference type="EMBL" id="ML004523">
    <property type="protein sequence ID" value="RKP28995.1"/>
    <property type="molecule type" value="Genomic_DNA"/>
</dbReference>
<keyword evidence="3" id="KW-0507">mRNA processing</keyword>
<proteinExistence type="inferred from homology"/>
<reference evidence="12" key="1">
    <citation type="journal article" date="2018" name="Nat. Microbiol.">
        <title>Leveraging single-cell genomics to expand the fungal tree of life.</title>
        <authorList>
            <person name="Ahrendt S.R."/>
            <person name="Quandt C.A."/>
            <person name="Ciobanu D."/>
            <person name="Clum A."/>
            <person name="Salamov A."/>
            <person name="Andreopoulos B."/>
            <person name="Cheng J.F."/>
            <person name="Woyke T."/>
            <person name="Pelin A."/>
            <person name="Henrissat B."/>
            <person name="Reynolds N.K."/>
            <person name="Benny G.L."/>
            <person name="Smith M.E."/>
            <person name="James T.Y."/>
            <person name="Grigoriev I.V."/>
        </authorList>
    </citation>
    <scope>NUCLEOTIDE SEQUENCE [LARGE SCALE GENOMIC DNA]</scope>
    <source>
        <strain evidence="12">Baker2002</strain>
    </source>
</reference>
<dbReference type="OrthoDB" id="274944at2759"/>
<dbReference type="GO" id="GO:0003723">
    <property type="term" value="F:RNA binding"/>
    <property type="evidence" value="ECO:0007669"/>
    <property type="project" value="UniProtKB-KW"/>
</dbReference>
<keyword evidence="4" id="KW-0747">Spliceosome</keyword>
<evidence type="ECO:0000256" key="6">
    <source>
        <dbReference type="ARBA" id="ARBA00023187"/>
    </source>
</evidence>
<dbReference type="GO" id="GO:1990726">
    <property type="term" value="C:Lsm1-7-Pat1 complex"/>
    <property type="evidence" value="ECO:0007669"/>
    <property type="project" value="TreeGrafter"/>
</dbReference>
<keyword evidence="12" id="KW-1185">Reference proteome</keyword>
<dbReference type="InterPro" id="IPR047575">
    <property type="entry name" value="Sm"/>
</dbReference>
<evidence type="ECO:0000256" key="2">
    <source>
        <dbReference type="ARBA" id="ARBA00006850"/>
    </source>
</evidence>
<dbReference type="InterPro" id="IPR017132">
    <property type="entry name" value="Lsm7"/>
</dbReference>
<evidence type="ECO:0000256" key="7">
    <source>
        <dbReference type="ARBA" id="ARBA00023242"/>
    </source>
</evidence>
<dbReference type="GO" id="GO:0000956">
    <property type="term" value="P:nuclear-transcribed mRNA catabolic process"/>
    <property type="evidence" value="ECO:0007669"/>
    <property type="project" value="InterPro"/>
</dbReference>
<dbReference type="PANTHER" id="PTHR10553:SF5">
    <property type="entry name" value="U6 SNRNA-ASSOCIATED SM-LIKE PROTEIN LSM7"/>
    <property type="match status" value="1"/>
</dbReference>